<gene>
    <name evidence="3" type="ORF">PFISCL1PPCAC_20246</name>
</gene>
<name>A0AAV5WDZ9_9BILA</name>
<feature type="domain" description="SMAUG/ZCCHC2-like PHAT" evidence="2">
    <location>
        <begin position="159"/>
        <end position="264"/>
    </location>
</feature>
<dbReference type="PANTHER" id="PTHR16195:SF16">
    <property type="entry name" value="ZINC FINGER CCHC DOMAIN-CONTAINING PROTEIN 14"/>
    <property type="match status" value="1"/>
</dbReference>
<evidence type="ECO:0000313" key="3">
    <source>
        <dbReference type="EMBL" id="GMT28949.1"/>
    </source>
</evidence>
<dbReference type="SUPFAM" id="SSF64268">
    <property type="entry name" value="PX domain"/>
    <property type="match status" value="1"/>
</dbReference>
<sequence length="488" mass="54531">GKMVKKKSNSSQNGNHQQNGHANGSAASTANGTSSGGQRQNGVSNGYSTSNGVSSNGYSTSKKNSQRATVNAETSSSRSTASETNERKEKNEKRQRKDHSCQVDLKVEEDLVEKFARLREWRKMETLGELVALLTPVQRQLMDAMLRGSTGPTKQVMDTYERRMNNPKSIETVTMREPLEKQRELFMPALSLLTPCNRSTAMAMMKQLRTFMTAIPPLVMGKNEEAVESEAEQILTMVVTALHHPAFSIDSQMELVKMRDYLKSVLHELIPYTQGQSNCGPTTTIKAMRCLDYNEDRDEAVLEISWTDGATTFGCRTATQLYDFQMKLLEIYGMEKINDVRIIPYFPSGHNFLEMREYVEKLSNMPARLLLDDNFAEEFADTRKTSSEKASSPVAHSFTMREKRKERTDDMAFIDDRTLGILPMVQVPSLPPPATAPSCPYCADDHVFSSCPHIAVKGVFINGVSPSHASSSRMGPVWDQMRCSCCPP</sequence>
<comment type="caution">
    <text evidence="3">The sequence shown here is derived from an EMBL/GenBank/DDBJ whole genome shotgun (WGS) entry which is preliminary data.</text>
</comment>
<dbReference type="EMBL" id="BTSY01000005">
    <property type="protein sequence ID" value="GMT28949.1"/>
    <property type="molecule type" value="Genomic_DNA"/>
</dbReference>
<feature type="compositionally biased region" description="Low complexity" evidence="1">
    <location>
        <begin position="71"/>
        <end position="83"/>
    </location>
</feature>
<feature type="compositionally biased region" description="Polar residues" evidence="1">
    <location>
        <begin position="38"/>
        <end position="69"/>
    </location>
</feature>
<dbReference type="InterPro" id="IPR036871">
    <property type="entry name" value="PX_dom_sf"/>
</dbReference>
<feature type="region of interest" description="Disordered" evidence="1">
    <location>
        <begin position="382"/>
        <end position="401"/>
    </location>
</feature>
<protein>
    <recommendedName>
        <fullName evidence="2">SMAUG/ZCCHC2-like PHAT domain-containing protein</fullName>
    </recommendedName>
</protein>
<keyword evidence="4" id="KW-1185">Reference proteome</keyword>
<feature type="non-terminal residue" evidence="3">
    <location>
        <position position="1"/>
    </location>
</feature>
<evidence type="ECO:0000259" key="2">
    <source>
        <dbReference type="Pfam" id="PF26034"/>
    </source>
</evidence>
<evidence type="ECO:0000313" key="4">
    <source>
        <dbReference type="Proteomes" id="UP001432322"/>
    </source>
</evidence>
<dbReference type="InterPro" id="IPR058599">
    <property type="entry name" value="PHAT_Smg/ZCCHC2-like"/>
</dbReference>
<dbReference type="Gene3D" id="3.30.1520.10">
    <property type="entry name" value="Phox-like domain"/>
    <property type="match status" value="1"/>
</dbReference>
<reference evidence="3" key="1">
    <citation type="submission" date="2023-10" db="EMBL/GenBank/DDBJ databases">
        <title>Genome assembly of Pristionchus species.</title>
        <authorList>
            <person name="Yoshida K."/>
            <person name="Sommer R.J."/>
        </authorList>
    </citation>
    <scope>NUCLEOTIDE SEQUENCE</scope>
    <source>
        <strain evidence="3">RS5133</strain>
    </source>
</reference>
<feature type="region of interest" description="Disordered" evidence="1">
    <location>
        <begin position="1"/>
        <end position="101"/>
    </location>
</feature>
<dbReference type="InterPro" id="IPR042344">
    <property type="entry name" value="ZCCHC14"/>
</dbReference>
<dbReference type="Pfam" id="PF26034">
    <property type="entry name" value="PHAT_SMAUG"/>
    <property type="match status" value="1"/>
</dbReference>
<feature type="compositionally biased region" description="Low complexity" evidence="1">
    <location>
        <begin position="9"/>
        <end position="37"/>
    </location>
</feature>
<dbReference type="AlphaFoldDB" id="A0AAV5WDZ9"/>
<dbReference type="GO" id="GO:0035091">
    <property type="term" value="F:phosphatidylinositol binding"/>
    <property type="evidence" value="ECO:0007669"/>
    <property type="project" value="InterPro"/>
</dbReference>
<accession>A0AAV5WDZ9</accession>
<dbReference type="PANTHER" id="PTHR16195">
    <property type="entry name" value="ZINC FINGER CCHC DOMAIN CONTAINING PROTEIN"/>
    <property type="match status" value="1"/>
</dbReference>
<evidence type="ECO:0000256" key="1">
    <source>
        <dbReference type="SAM" id="MobiDB-lite"/>
    </source>
</evidence>
<organism evidence="3 4">
    <name type="scientific">Pristionchus fissidentatus</name>
    <dbReference type="NCBI Taxonomy" id="1538716"/>
    <lineage>
        <taxon>Eukaryota</taxon>
        <taxon>Metazoa</taxon>
        <taxon>Ecdysozoa</taxon>
        <taxon>Nematoda</taxon>
        <taxon>Chromadorea</taxon>
        <taxon>Rhabditida</taxon>
        <taxon>Rhabditina</taxon>
        <taxon>Diplogasteromorpha</taxon>
        <taxon>Diplogasteroidea</taxon>
        <taxon>Neodiplogasteridae</taxon>
        <taxon>Pristionchus</taxon>
    </lineage>
</organism>
<proteinExistence type="predicted"/>
<dbReference type="Proteomes" id="UP001432322">
    <property type="component" value="Unassembled WGS sequence"/>
</dbReference>